<dbReference type="GO" id="GO:0006631">
    <property type="term" value="P:fatty acid metabolic process"/>
    <property type="evidence" value="ECO:0007669"/>
    <property type="project" value="TreeGrafter"/>
</dbReference>
<dbReference type="OrthoDB" id="9803968at2"/>
<evidence type="ECO:0000313" key="5">
    <source>
        <dbReference type="EMBL" id="KGX87852.1"/>
    </source>
</evidence>
<dbReference type="InterPro" id="IPR045851">
    <property type="entry name" value="AMP-bd_C_sf"/>
</dbReference>
<dbReference type="Gene3D" id="3.30.300.30">
    <property type="match status" value="1"/>
</dbReference>
<evidence type="ECO:0000256" key="2">
    <source>
        <dbReference type="ARBA" id="ARBA00022598"/>
    </source>
</evidence>
<dbReference type="RefSeq" id="WP_027446697.1">
    <property type="nucleotide sequence ID" value="NZ_AULJ01000039.1"/>
</dbReference>
<dbReference type="GO" id="GO:0031956">
    <property type="term" value="F:medium-chain fatty acid-CoA ligase activity"/>
    <property type="evidence" value="ECO:0007669"/>
    <property type="project" value="TreeGrafter"/>
</dbReference>
<comment type="similarity">
    <text evidence="1">Belongs to the ATP-dependent AMP-binding enzyme family.</text>
</comment>
<organism evidence="5 6">
    <name type="scientific">Pontibacillus marinus BH030004 = DSM 16465</name>
    <dbReference type="NCBI Taxonomy" id="1385511"/>
    <lineage>
        <taxon>Bacteria</taxon>
        <taxon>Bacillati</taxon>
        <taxon>Bacillota</taxon>
        <taxon>Bacilli</taxon>
        <taxon>Bacillales</taxon>
        <taxon>Bacillaceae</taxon>
        <taxon>Pontibacillus</taxon>
    </lineage>
</organism>
<dbReference type="PANTHER" id="PTHR43201">
    <property type="entry name" value="ACYL-COA SYNTHETASE"/>
    <property type="match status" value="1"/>
</dbReference>
<dbReference type="EMBL" id="AVPF01000022">
    <property type="protein sequence ID" value="KGX87852.1"/>
    <property type="molecule type" value="Genomic_DNA"/>
</dbReference>
<dbReference type="InterPro" id="IPR042099">
    <property type="entry name" value="ANL_N_sf"/>
</dbReference>
<accession>A0A0A5HW39</accession>
<evidence type="ECO:0000313" key="6">
    <source>
        <dbReference type="Proteomes" id="UP000030403"/>
    </source>
</evidence>
<dbReference type="FunFam" id="3.30.300.30:FF:000008">
    <property type="entry name" value="2,3-dihydroxybenzoate-AMP ligase"/>
    <property type="match status" value="1"/>
</dbReference>
<comment type="caution">
    <text evidence="5">The sequence shown here is derived from an EMBL/GenBank/DDBJ whole genome shotgun (WGS) entry which is preliminary data.</text>
</comment>
<evidence type="ECO:0000259" key="3">
    <source>
        <dbReference type="Pfam" id="PF00501"/>
    </source>
</evidence>
<dbReference type="AlphaFoldDB" id="A0A0A5HW39"/>
<dbReference type="PANTHER" id="PTHR43201:SF5">
    <property type="entry name" value="MEDIUM-CHAIN ACYL-COA LIGASE ACSF2, MITOCHONDRIAL"/>
    <property type="match status" value="1"/>
</dbReference>
<dbReference type="CDD" id="cd17631">
    <property type="entry name" value="FACL_FadD13-like"/>
    <property type="match status" value="1"/>
</dbReference>
<dbReference type="Pfam" id="PF13193">
    <property type="entry name" value="AMP-binding_C"/>
    <property type="match status" value="1"/>
</dbReference>
<evidence type="ECO:0000259" key="4">
    <source>
        <dbReference type="Pfam" id="PF13193"/>
    </source>
</evidence>
<proteinExistence type="inferred from homology"/>
<dbReference type="PROSITE" id="PS00455">
    <property type="entry name" value="AMP_BINDING"/>
    <property type="match status" value="1"/>
</dbReference>
<keyword evidence="6" id="KW-1185">Reference proteome</keyword>
<name>A0A0A5HW39_9BACI</name>
<feature type="domain" description="AMP-dependent synthetase/ligase" evidence="3">
    <location>
        <begin position="11"/>
        <end position="360"/>
    </location>
</feature>
<gene>
    <name evidence="5" type="ORF">N783_09210</name>
</gene>
<sequence>MRCELDWIKGRARLFPEQVAVIDDDQGKSFTYEELNERAINLANYFLSQGIQKGDRIALIAPNHVSYFDFLFSCAKIGAIFVPLNWRLSKGEQEYVLGDSKPKLIGVHQHFAGDCEWVKFEYSVLDIHDNEYIRKLPILGLNSESMPQSLDEPLAMMYTGGTTGKPKGVVLSHNSIIWNALNTIVSWNLTNEDTTLTTLPMFHAGGLNALSVPLLMCGGKVILSSTFDPEKAVEDLLHYQCTIVLFVPTMYHMIVRTKSFAEASFENMKVFLSGGAPCPKAVYEAFAGKGLLFKEGYGLTEAGPNNFYIDPYEAKEKQGSVGKAMMFNEVRVVDDEGKDVQVNEVGELLLKGNHTFEYYWNKPKATSESIENGWFHTGDLARRDDDGYVYIVGRKKEMIITGGENVYPLEVEHWLEAHEGISEVAVVGIPDEKWGEIVTAFISLNQGFSLTKEELQEYSRKKLTRYKNPKHFHFLEELPKTHVGKIDKQALKKNFINQ</sequence>
<dbReference type="InterPro" id="IPR025110">
    <property type="entry name" value="AMP-bd_C"/>
</dbReference>
<dbReference type="Proteomes" id="UP000030403">
    <property type="component" value="Unassembled WGS sequence"/>
</dbReference>
<reference evidence="5 6" key="1">
    <citation type="submission" date="2013-08" db="EMBL/GenBank/DDBJ databases">
        <authorList>
            <person name="Huang J."/>
            <person name="Wang G."/>
        </authorList>
    </citation>
    <scope>NUCLEOTIDE SEQUENCE [LARGE SCALE GENOMIC DNA]</scope>
    <source>
        <strain evidence="5 6">BH030004</strain>
    </source>
</reference>
<dbReference type="InterPro" id="IPR020845">
    <property type="entry name" value="AMP-binding_CS"/>
</dbReference>
<dbReference type="STRING" id="1385511.GCA_000425225_03060"/>
<dbReference type="Pfam" id="PF00501">
    <property type="entry name" value="AMP-binding"/>
    <property type="match status" value="1"/>
</dbReference>
<dbReference type="Gene3D" id="3.40.50.12780">
    <property type="entry name" value="N-terminal domain of ligase-like"/>
    <property type="match status" value="1"/>
</dbReference>
<dbReference type="eggNOG" id="COG0318">
    <property type="taxonomic scope" value="Bacteria"/>
</dbReference>
<dbReference type="SUPFAM" id="SSF56801">
    <property type="entry name" value="Acetyl-CoA synthetase-like"/>
    <property type="match status" value="1"/>
</dbReference>
<evidence type="ECO:0000256" key="1">
    <source>
        <dbReference type="ARBA" id="ARBA00006432"/>
    </source>
</evidence>
<feature type="domain" description="AMP-binding enzyme C-terminal" evidence="4">
    <location>
        <begin position="410"/>
        <end position="485"/>
    </location>
</feature>
<dbReference type="InterPro" id="IPR000873">
    <property type="entry name" value="AMP-dep_synth/lig_dom"/>
</dbReference>
<keyword evidence="2 5" id="KW-0436">Ligase</keyword>
<protein>
    <submittedName>
        <fullName evidence="5">Long-chain fatty acid--CoA ligase</fullName>
    </submittedName>
</protein>